<protein>
    <submittedName>
        <fullName evidence="1">Uncharacterized protein</fullName>
    </submittedName>
</protein>
<comment type="caution">
    <text evidence="1">The sequence shown here is derived from an EMBL/GenBank/DDBJ whole genome shotgun (WGS) entry which is preliminary data.</text>
</comment>
<accession>A0A367KWG8</accession>
<dbReference type="OrthoDB" id="2215492at2759"/>
<organism evidence="1 2">
    <name type="scientific">Rhizopus stolonifer</name>
    <name type="common">Rhizopus nigricans</name>
    <dbReference type="NCBI Taxonomy" id="4846"/>
    <lineage>
        <taxon>Eukaryota</taxon>
        <taxon>Fungi</taxon>
        <taxon>Fungi incertae sedis</taxon>
        <taxon>Mucoromycota</taxon>
        <taxon>Mucoromycotina</taxon>
        <taxon>Mucoromycetes</taxon>
        <taxon>Mucorales</taxon>
        <taxon>Mucorineae</taxon>
        <taxon>Rhizopodaceae</taxon>
        <taxon>Rhizopus</taxon>
    </lineage>
</organism>
<evidence type="ECO:0000313" key="1">
    <source>
        <dbReference type="EMBL" id="RCI06536.1"/>
    </source>
</evidence>
<gene>
    <name evidence="1" type="ORF">CU098_010710</name>
</gene>
<reference evidence="1 2" key="1">
    <citation type="journal article" date="2018" name="G3 (Bethesda)">
        <title>Phylogenetic and Phylogenomic Definition of Rhizopus Species.</title>
        <authorList>
            <person name="Gryganskyi A.P."/>
            <person name="Golan J."/>
            <person name="Dolatabadi S."/>
            <person name="Mondo S."/>
            <person name="Robb S."/>
            <person name="Idnurm A."/>
            <person name="Muszewska A."/>
            <person name="Steczkiewicz K."/>
            <person name="Masonjones S."/>
            <person name="Liao H.L."/>
            <person name="Gajdeczka M.T."/>
            <person name="Anike F."/>
            <person name="Vuek A."/>
            <person name="Anishchenko I.M."/>
            <person name="Voigt K."/>
            <person name="de Hoog G.S."/>
            <person name="Smith M.E."/>
            <person name="Heitman J."/>
            <person name="Vilgalys R."/>
            <person name="Stajich J.E."/>
        </authorList>
    </citation>
    <scope>NUCLEOTIDE SEQUENCE [LARGE SCALE GENOMIC DNA]</scope>
    <source>
        <strain evidence="1 2">LSU 92-RS-03</strain>
    </source>
</reference>
<dbReference type="EMBL" id="PJQM01000134">
    <property type="protein sequence ID" value="RCI06536.1"/>
    <property type="molecule type" value="Genomic_DNA"/>
</dbReference>
<dbReference type="Proteomes" id="UP000253551">
    <property type="component" value="Unassembled WGS sequence"/>
</dbReference>
<dbReference type="AlphaFoldDB" id="A0A367KWG8"/>
<name>A0A367KWG8_RHIST</name>
<proteinExistence type="predicted"/>
<evidence type="ECO:0000313" key="2">
    <source>
        <dbReference type="Proteomes" id="UP000253551"/>
    </source>
</evidence>
<sequence>MLVNQNPRQVNSLSTIGLLIMGLNMELLTMDIPQGSSTARILRTPMFEFSSSPSNIGIDFIPILEITWKAKQAILKNVQLLKDRKRKASELSTSCTDKATVPHYSFVRFSDGN</sequence>
<keyword evidence="2" id="KW-1185">Reference proteome</keyword>